<feature type="region of interest" description="Disordered" evidence="1">
    <location>
        <begin position="43"/>
        <end position="64"/>
    </location>
</feature>
<comment type="caution">
    <text evidence="2">The sequence shown here is derived from an EMBL/GenBank/DDBJ whole genome shotgun (WGS) entry which is preliminary data.</text>
</comment>
<dbReference type="Pfam" id="PF15666">
    <property type="entry name" value="HGAL"/>
    <property type="match status" value="1"/>
</dbReference>
<reference evidence="2 3" key="1">
    <citation type="submission" date="2019-06" db="EMBL/GenBank/DDBJ databases">
        <title>Discovery of a novel chromosome fission-fusion reversal in muntjac.</title>
        <authorList>
            <person name="Mudd A.B."/>
            <person name="Bredeson J.V."/>
            <person name="Baum R."/>
            <person name="Hockemeyer D."/>
            <person name="Rokhsar D.S."/>
        </authorList>
    </citation>
    <scope>NUCLEOTIDE SEQUENCE [LARGE SCALE GENOMIC DNA]</scope>
    <source>
        <strain evidence="2">UCam_UCB_Mr</strain>
        <tissue evidence="2">Fibroblast cell line</tissue>
    </source>
</reference>
<dbReference type="GO" id="GO:0050855">
    <property type="term" value="P:regulation of B cell receptor signaling pathway"/>
    <property type="evidence" value="ECO:0007669"/>
    <property type="project" value="InterPro"/>
</dbReference>
<dbReference type="GO" id="GO:2000401">
    <property type="term" value="P:regulation of lymphocyte migration"/>
    <property type="evidence" value="ECO:0007669"/>
    <property type="project" value="InterPro"/>
</dbReference>
<gene>
    <name evidence="2" type="ORF">FD755_003021</name>
</gene>
<dbReference type="PANTHER" id="PTHR35351">
    <property type="entry name" value="GERMINAL CENTER-ASSOCIATED SIGNALING AND MOTILITY-LIKE PROTEIN"/>
    <property type="match status" value="1"/>
</dbReference>
<protein>
    <recommendedName>
        <fullName evidence="4">Germinal center associated signaling and motility like</fullName>
    </recommendedName>
</protein>
<proteinExistence type="predicted"/>
<evidence type="ECO:0000313" key="2">
    <source>
        <dbReference type="EMBL" id="KAB0388065.1"/>
    </source>
</evidence>
<evidence type="ECO:0000313" key="3">
    <source>
        <dbReference type="Proteomes" id="UP000326062"/>
    </source>
</evidence>
<dbReference type="EMBL" id="VCEB01000001">
    <property type="protein sequence ID" value="KAB0388065.1"/>
    <property type="molecule type" value="Genomic_DNA"/>
</dbReference>
<sequence>NFRVFNQGKMSKGVPSTSNQENENVSGCEEVCYSVINHSPYRRPSLNSNDDGYENVTKRVRPLREGPETEYALLRTPCTIRSSSCTAENDYEIVLPQ</sequence>
<name>A0A5J5N5Z8_MUNRE</name>
<accession>A0A5J5N5Z8</accession>
<evidence type="ECO:0000256" key="1">
    <source>
        <dbReference type="SAM" id="MobiDB-lite"/>
    </source>
</evidence>
<dbReference type="AlphaFoldDB" id="A0A5J5N5Z8"/>
<dbReference type="Proteomes" id="UP000326062">
    <property type="component" value="Chromosome 1"/>
</dbReference>
<feature type="region of interest" description="Disordered" evidence="1">
    <location>
        <begin position="1"/>
        <end position="22"/>
    </location>
</feature>
<dbReference type="PANTHER" id="PTHR35351:SF1">
    <property type="entry name" value="GERMINAL CENTER-ASSOCIATED SIGNALING AND MOTILITY-LIKE PROTEIN"/>
    <property type="match status" value="1"/>
</dbReference>
<dbReference type="InterPro" id="IPR031364">
    <property type="entry name" value="GC_assoc_lym"/>
</dbReference>
<feature type="non-terminal residue" evidence="2">
    <location>
        <position position="1"/>
    </location>
</feature>
<organism evidence="2 3">
    <name type="scientific">Muntiacus reevesi</name>
    <name type="common">Reeves' muntjac</name>
    <name type="synonym">Cervus reevesi</name>
    <dbReference type="NCBI Taxonomy" id="9886"/>
    <lineage>
        <taxon>Eukaryota</taxon>
        <taxon>Metazoa</taxon>
        <taxon>Chordata</taxon>
        <taxon>Craniata</taxon>
        <taxon>Vertebrata</taxon>
        <taxon>Euteleostomi</taxon>
        <taxon>Mammalia</taxon>
        <taxon>Eutheria</taxon>
        <taxon>Laurasiatheria</taxon>
        <taxon>Artiodactyla</taxon>
        <taxon>Ruminantia</taxon>
        <taxon>Pecora</taxon>
        <taxon>Cervidae</taxon>
        <taxon>Muntiacinae</taxon>
        <taxon>Muntiacus</taxon>
    </lineage>
</organism>
<evidence type="ECO:0008006" key="4">
    <source>
        <dbReference type="Google" id="ProtNLM"/>
    </source>
</evidence>
<keyword evidence="3" id="KW-1185">Reference proteome</keyword>